<evidence type="ECO:0000256" key="2">
    <source>
        <dbReference type="SAM" id="SignalP"/>
    </source>
</evidence>
<accession>A0A167M6F0</accession>
<dbReference type="EMBL" id="KV417284">
    <property type="protein sequence ID" value="KZO96385.1"/>
    <property type="molecule type" value="Genomic_DNA"/>
</dbReference>
<feature type="compositionally biased region" description="Acidic residues" evidence="1">
    <location>
        <begin position="141"/>
        <end position="155"/>
    </location>
</feature>
<feature type="region of interest" description="Disordered" evidence="1">
    <location>
        <begin position="103"/>
        <end position="187"/>
    </location>
</feature>
<dbReference type="OrthoDB" id="73901at2759"/>
<evidence type="ECO:0000313" key="4">
    <source>
        <dbReference type="Proteomes" id="UP000076738"/>
    </source>
</evidence>
<dbReference type="AlphaFoldDB" id="A0A167M6F0"/>
<feature type="region of interest" description="Disordered" evidence="1">
    <location>
        <begin position="37"/>
        <end position="74"/>
    </location>
</feature>
<feature type="compositionally biased region" description="Basic and acidic residues" evidence="1">
    <location>
        <begin position="174"/>
        <end position="187"/>
    </location>
</feature>
<evidence type="ECO:0000256" key="1">
    <source>
        <dbReference type="SAM" id="MobiDB-lite"/>
    </source>
</evidence>
<feature type="signal peptide" evidence="2">
    <location>
        <begin position="1"/>
        <end position="22"/>
    </location>
</feature>
<gene>
    <name evidence="3" type="ORF">CALVIDRAFT_537161</name>
</gene>
<dbReference type="Proteomes" id="UP000076738">
    <property type="component" value="Unassembled WGS sequence"/>
</dbReference>
<name>A0A167M6F0_CALVF</name>
<feature type="chain" id="PRO_5007890175" evidence="2">
    <location>
        <begin position="23"/>
        <end position="187"/>
    </location>
</feature>
<evidence type="ECO:0000313" key="3">
    <source>
        <dbReference type="EMBL" id="KZO96385.1"/>
    </source>
</evidence>
<keyword evidence="4" id="KW-1185">Reference proteome</keyword>
<protein>
    <submittedName>
        <fullName evidence="3">Uncharacterized protein</fullName>
    </submittedName>
</protein>
<proteinExistence type="predicted"/>
<sequence>MLVAMTFHVGLLLITVLALATSQFVIEYGELEHLPPTHTSYQHVPTHDLPHTHSSPPEAHGYPPSGPSSRRTGTAYHPYARARARGRAHKAHRSSVSFPDAYEQMGVEEERGRGSPYGPRVRDPHEAWPYVPEGWRGENGPGEEGEDEDEEEEEDNRPLGVQVGKASPGLWGAEARDKAREIMSGRS</sequence>
<organism evidence="3 4">
    <name type="scientific">Calocera viscosa (strain TUFC12733)</name>
    <dbReference type="NCBI Taxonomy" id="1330018"/>
    <lineage>
        <taxon>Eukaryota</taxon>
        <taxon>Fungi</taxon>
        <taxon>Dikarya</taxon>
        <taxon>Basidiomycota</taxon>
        <taxon>Agaricomycotina</taxon>
        <taxon>Dacrymycetes</taxon>
        <taxon>Dacrymycetales</taxon>
        <taxon>Dacrymycetaceae</taxon>
        <taxon>Calocera</taxon>
    </lineage>
</organism>
<keyword evidence="2" id="KW-0732">Signal</keyword>
<reference evidence="3 4" key="1">
    <citation type="journal article" date="2016" name="Mol. Biol. Evol.">
        <title>Comparative Genomics of Early-Diverging Mushroom-Forming Fungi Provides Insights into the Origins of Lignocellulose Decay Capabilities.</title>
        <authorList>
            <person name="Nagy L.G."/>
            <person name="Riley R."/>
            <person name="Tritt A."/>
            <person name="Adam C."/>
            <person name="Daum C."/>
            <person name="Floudas D."/>
            <person name="Sun H."/>
            <person name="Yadav J.S."/>
            <person name="Pangilinan J."/>
            <person name="Larsson K.H."/>
            <person name="Matsuura K."/>
            <person name="Barry K."/>
            <person name="Labutti K."/>
            <person name="Kuo R."/>
            <person name="Ohm R.A."/>
            <person name="Bhattacharya S.S."/>
            <person name="Shirouzu T."/>
            <person name="Yoshinaga Y."/>
            <person name="Martin F.M."/>
            <person name="Grigoriev I.V."/>
            <person name="Hibbett D.S."/>
        </authorList>
    </citation>
    <scope>NUCLEOTIDE SEQUENCE [LARGE SCALE GENOMIC DNA]</scope>
    <source>
        <strain evidence="3 4">TUFC12733</strain>
    </source>
</reference>